<protein>
    <submittedName>
        <fullName evidence="5">Vat family streptogramin A O-acetyltransferase</fullName>
    </submittedName>
</protein>
<evidence type="ECO:0000256" key="2">
    <source>
        <dbReference type="ARBA" id="ARBA00022679"/>
    </source>
</evidence>
<dbReference type="CDD" id="cd03349">
    <property type="entry name" value="LbH_XAT"/>
    <property type="match status" value="1"/>
</dbReference>
<comment type="caution">
    <text evidence="5">The sequence shown here is derived from an EMBL/GenBank/DDBJ whole genome shotgun (WGS) entry which is preliminary data.</text>
</comment>
<keyword evidence="4" id="KW-0012">Acyltransferase</keyword>
<proteinExistence type="inferred from homology"/>
<accession>A0ABQ2NMJ3</accession>
<evidence type="ECO:0000313" key="5">
    <source>
        <dbReference type="EMBL" id="GGP05365.1"/>
    </source>
</evidence>
<comment type="similarity">
    <text evidence="1">Belongs to the transferase hexapeptide repeat family.</text>
</comment>
<gene>
    <name evidence="5" type="ORF">GCM10010992_21160</name>
</gene>
<dbReference type="InterPro" id="IPR011004">
    <property type="entry name" value="Trimer_LpxA-like_sf"/>
</dbReference>
<dbReference type="InterPro" id="IPR001451">
    <property type="entry name" value="Hexapep"/>
</dbReference>
<dbReference type="PANTHER" id="PTHR43300">
    <property type="entry name" value="ACETYLTRANSFERASE"/>
    <property type="match status" value="1"/>
</dbReference>
<evidence type="ECO:0000256" key="1">
    <source>
        <dbReference type="ARBA" id="ARBA00007274"/>
    </source>
</evidence>
<dbReference type="SUPFAM" id="SSF51161">
    <property type="entry name" value="Trimeric LpxA-like enzymes"/>
    <property type="match status" value="1"/>
</dbReference>
<evidence type="ECO:0000313" key="6">
    <source>
        <dbReference type="Proteomes" id="UP000620064"/>
    </source>
</evidence>
<evidence type="ECO:0000256" key="3">
    <source>
        <dbReference type="ARBA" id="ARBA00022737"/>
    </source>
</evidence>
<dbReference type="Proteomes" id="UP000620064">
    <property type="component" value="Unassembled WGS sequence"/>
</dbReference>
<dbReference type="EMBL" id="BMLV01000005">
    <property type="protein sequence ID" value="GGP05365.1"/>
    <property type="molecule type" value="Genomic_DNA"/>
</dbReference>
<dbReference type="Gene3D" id="2.160.10.10">
    <property type="entry name" value="Hexapeptide repeat proteins"/>
    <property type="match status" value="1"/>
</dbReference>
<dbReference type="InterPro" id="IPR050179">
    <property type="entry name" value="Trans_hexapeptide_repeat"/>
</dbReference>
<evidence type="ECO:0000256" key="4">
    <source>
        <dbReference type="ARBA" id="ARBA00023315"/>
    </source>
</evidence>
<keyword evidence="2" id="KW-0808">Transferase</keyword>
<dbReference type="PANTHER" id="PTHR43300:SF11">
    <property type="entry name" value="ACETYLTRANSFERASE RV3034C-RELATED"/>
    <property type="match status" value="1"/>
</dbReference>
<keyword evidence="3" id="KW-0677">Repeat</keyword>
<dbReference type="RefSeq" id="WP_188618097.1">
    <property type="nucleotide sequence ID" value="NZ_BMLV01000005.1"/>
</dbReference>
<keyword evidence="6" id="KW-1185">Reference proteome</keyword>
<dbReference type="Pfam" id="PF00132">
    <property type="entry name" value="Hexapep"/>
    <property type="match status" value="1"/>
</dbReference>
<name>A0ABQ2NMJ3_9FLAO</name>
<reference evidence="6" key="1">
    <citation type="journal article" date="2019" name="Int. J. Syst. Evol. Microbiol.">
        <title>The Global Catalogue of Microorganisms (GCM) 10K type strain sequencing project: providing services to taxonomists for standard genome sequencing and annotation.</title>
        <authorList>
            <consortium name="The Broad Institute Genomics Platform"/>
            <consortium name="The Broad Institute Genome Sequencing Center for Infectious Disease"/>
            <person name="Wu L."/>
            <person name="Ma J."/>
        </authorList>
    </citation>
    <scope>NUCLEOTIDE SEQUENCE [LARGE SCALE GENOMIC DNA]</scope>
    <source>
        <strain evidence="6">CGMCC 1.7656</strain>
    </source>
</reference>
<sequence>MHGPDKLTIFPLDNYDRLCFLKNIITNPNIIVGDYTYYDDFEDVHNFEKNVKYHFDFTGDQLIIGKFCMIASDVKFIMNGANHLSNAISTYPFAIFGNGWENAMEGKTYPNKGSIEIGNDVWIGYNATIMAGVKIGDGAIIATNSTVASDVEPYTIVGGNPAKEIKKRFSSDIIERLLKIQWWNWDIEKITKNVQNLTDLDLEKLEKNA</sequence>
<dbReference type="PROSITE" id="PS00101">
    <property type="entry name" value="HEXAPEP_TRANSFERASES"/>
    <property type="match status" value="1"/>
</dbReference>
<organism evidence="5 6">
    <name type="scientific">Cloacibacterium rupense</name>
    <dbReference type="NCBI Taxonomy" id="517423"/>
    <lineage>
        <taxon>Bacteria</taxon>
        <taxon>Pseudomonadati</taxon>
        <taxon>Bacteroidota</taxon>
        <taxon>Flavobacteriia</taxon>
        <taxon>Flavobacteriales</taxon>
        <taxon>Weeksellaceae</taxon>
    </lineage>
</organism>
<dbReference type="InterPro" id="IPR018357">
    <property type="entry name" value="Hexapep_transf_CS"/>
</dbReference>